<dbReference type="Proteomes" id="UP000299102">
    <property type="component" value="Unassembled WGS sequence"/>
</dbReference>
<name>A0A4C1V4P0_EUMVA</name>
<accession>A0A4C1V4P0</accession>
<reference evidence="1 2" key="1">
    <citation type="journal article" date="2019" name="Commun. Biol.">
        <title>The bagworm genome reveals a unique fibroin gene that provides high tensile strength.</title>
        <authorList>
            <person name="Kono N."/>
            <person name="Nakamura H."/>
            <person name="Ohtoshi R."/>
            <person name="Tomita M."/>
            <person name="Numata K."/>
            <person name="Arakawa K."/>
        </authorList>
    </citation>
    <scope>NUCLEOTIDE SEQUENCE [LARGE SCALE GENOMIC DNA]</scope>
</reference>
<gene>
    <name evidence="1" type="ORF">EVAR_20155_1</name>
</gene>
<dbReference type="EMBL" id="BGZK01000267">
    <property type="protein sequence ID" value="GBP32974.1"/>
    <property type="molecule type" value="Genomic_DNA"/>
</dbReference>
<comment type="caution">
    <text evidence="1">The sequence shown here is derived from an EMBL/GenBank/DDBJ whole genome shotgun (WGS) entry which is preliminary data.</text>
</comment>
<protein>
    <submittedName>
        <fullName evidence="1">Uncharacterized protein</fullName>
    </submittedName>
</protein>
<dbReference type="AlphaFoldDB" id="A0A4C1V4P0"/>
<organism evidence="1 2">
    <name type="scientific">Eumeta variegata</name>
    <name type="common">Bagworm moth</name>
    <name type="synonym">Eumeta japonica</name>
    <dbReference type="NCBI Taxonomy" id="151549"/>
    <lineage>
        <taxon>Eukaryota</taxon>
        <taxon>Metazoa</taxon>
        <taxon>Ecdysozoa</taxon>
        <taxon>Arthropoda</taxon>
        <taxon>Hexapoda</taxon>
        <taxon>Insecta</taxon>
        <taxon>Pterygota</taxon>
        <taxon>Neoptera</taxon>
        <taxon>Endopterygota</taxon>
        <taxon>Lepidoptera</taxon>
        <taxon>Glossata</taxon>
        <taxon>Ditrysia</taxon>
        <taxon>Tineoidea</taxon>
        <taxon>Psychidae</taxon>
        <taxon>Oiketicinae</taxon>
        <taxon>Eumeta</taxon>
    </lineage>
</organism>
<sequence length="86" mass="9650">MKRNSRSCYVISVFCESVVPHQPSRPDIGAAARSATAWPYRATRHSEKLWASCRGCSEENYVRLSPTKTTMVAMAHMPSPVHVPKF</sequence>
<evidence type="ECO:0000313" key="2">
    <source>
        <dbReference type="Proteomes" id="UP000299102"/>
    </source>
</evidence>
<proteinExistence type="predicted"/>
<evidence type="ECO:0000313" key="1">
    <source>
        <dbReference type="EMBL" id="GBP32974.1"/>
    </source>
</evidence>
<keyword evidence="2" id="KW-1185">Reference proteome</keyword>